<dbReference type="InterPro" id="IPR002142">
    <property type="entry name" value="Peptidase_S49"/>
</dbReference>
<evidence type="ECO:0000313" key="10">
    <source>
        <dbReference type="EMBL" id="OYO21918.1"/>
    </source>
</evidence>
<evidence type="ECO:0000256" key="5">
    <source>
        <dbReference type="ARBA" id="ARBA00022825"/>
    </source>
</evidence>
<dbReference type="SUPFAM" id="SSF52096">
    <property type="entry name" value="ClpP/crotonase"/>
    <property type="match status" value="2"/>
</dbReference>
<dbReference type="PIRSF" id="PIRSF001217">
    <property type="entry name" value="Protease_4_SppA"/>
    <property type="match status" value="1"/>
</dbReference>
<dbReference type="InterPro" id="IPR004635">
    <property type="entry name" value="Pept_S49_SppA"/>
</dbReference>
<dbReference type="Pfam" id="PF01343">
    <property type="entry name" value="Peptidase_S49"/>
    <property type="match status" value="2"/>
</dbReference>
<keyword evidence="3" id="KW-0645">Protease</keyword>
<keyword evidence="6" id="KW-0472">Membrane</keyword>
<evidence type="ECO:0000256" key="4">
    <source>
        <dbReference type="ARBA" id="ARBA00022801"/>
    </source>
</evidence>
<dbReference type="Gene3D" id="3.90.226.10">
    <property type="entry name" value="2-enoyl-CoA Hydratase, Chain A, domain 1"/>
    <property type="match status" value="3"/>
</dbReference>
<keyword evidence="5" id="KW-0720">Serine protease</keyword>
<feature type="region of interest" description="Disordered" evidence="8">
    <location>
        <begin position="525"/>
        <end position="544"/>
    </location>
</feature>
<comment type="subcellular location">
    <subcellularLocation>
        <location evidence="1">Membrane</location>
    </subcellularLocation>
</comment>
<dbReference type="GO" id="GO:0006465">
    <property type="term" value="P:signal peptide processing"/>
    <property type="evidence" value="ECO:0007669"/>
    <property type="project" value="InterPro"/>
</dbReference>
<dbReference type="PANTHER" id="PTHR33209">
    <property type="entry name" value="PROTEASE 4"/>
    <property type="match status" value="1"/>
</dbReference>
<dbReference type="RefSeq" id="WP_094363662.1">
    <property type="nucleotide sequence ID" value="NZ_NMVQ01000012.1"/>
</dbReference>
<evidence type="ECO:0000256" key="8">
    <source>
        <dbReference type="SAM" id="MobiDB-lite"/>
    </source>
</evidence>
<reference evidence="10 11" key="1">
    <citation type="submission" date="2017-07" db="EMBL/GenBank/DDBJ databases">
        <title>Draft whole genome sequences of clinical Proprionibacteriaceae strains.</title>
        <authorList>
            <person name="Bernier A.-M."/>
            <person name="Bernard K."/>
            <person name="Domingo M.-C."/>
        </authorList>
    </citation>
    <scope>NUCLEOTIDE SEQUENCE [LARGE SCALE GENOMIC DNA]</scope>
    <source>
        <strain evidence="10 11">NML 130396</strain>
    </source>
</reference>
<feature type="active site" description="Nucleophile" evidence="7">
    <location>
        <position position="373"/>
    </location>
</feature>
<evidence type="ECO:0000256" key="6">
    <source>
        <dbReference type="ARBA" id="ARBA00023136"/>
    </source>
</evidence>
<accession>A0A255H2G7</accession>
<dbReference type="CDD" id="cd07018">
    <property type="entry name" value="S49_SppA_67K_type"/>
    <property type="match status" value="1"/>
</dbReference>
<evidence type="ECO:0000256" key="2">
    <source>
        <dbReference type="ARBA" id="ARBA00008683"/>
    </source>
</evidence>
<protein>
    <submittedName>
        <fullName evidence="10">Signal peptide peptidase SppA</fullName>
    </submittedName>
</protein>
<evidence type="ECO:0000313" key="11">
    <source>
        <dbReference type="Proteomes" id="UP000216311"/>
    </source>
</evidence>
<dbReference type="GO" id="GO:0008236">
    <property type="term" value="F:serine-type peptidase activity"/>
    <property type="evidence" value="ECO:0007669"/>
    <property type="project" value="UniProtKB-KW"/>
</dbReference>
<dbReference type="NCBIfam" id="TIGR00706">
    <property type="entry name" value="SppA_dom"/>
    <property type="match status" value="1"/>
</dbReference>
<evidence type="ECO:0000256" key="7">
    <source>
        <dbReference type="PIRSR" id="PIRSR001217-1"/>
    </source>
</evidence>
<dbReference type="InterPro" id="IPR047272">
    <property type="entry name" value="S49_SppA_C"/>
</dbReference>
<keyword evidence="11" id="KW-1185">Reference proteome</keyword>
<feature type="active site" description="Proton donor/acceptor" evidence="7">
    <location>
        <position position="163"/>
    </location>
</feature>
<dbReference type="InterPro" id="IPR029045">
    <property type="entry name" value="ClpP/crotonase-like_dom_sf"/>
</dbReference>
<evidence type="ECO:0000256" key="3">
    <source>
        <dbReference type="ARBA" id="ARBA00022670"/>
    </source>
</evidence>
<evidence type="ECO:0000256" key="1">
    <source>
        <dbReference type="ARBA" id="ARBA00004370"/>
    </source>
</evidence>
<gene>
    <name evidence="10" type="primary">sppA</name>
    <name evidence="10" type="ORF">CGZ93_08220</name>
</gene>
<evidence type="ECO:0000259" key="9">
    <source>
        <dbReference type="Pfam" id="PF01343"/>
    </source>
</evidence>
<dbReference type="InterPro" id="IPR047217">
    <property type="entry name" value="S49_SppA_67K_type_N"/>
</dbReference>
<comment type="similarity">
    <text evidence="2">Belongs to the peptidase S49 family.</text>
</comment>
<sequence length="578" mass="61397">MLIDWLKTIRPKTPGQPLLLELDLSRGVLSAPPDNPLQAFRARQSAAMKEIRDGLRRGAEDDAVAGLAVHVGTCPLSPTQCDELAELITEFGAHKPTIAWSETFGEFGNGMIGYRLATAAQEIWLQPSGAVGLHGVQLGIVLLRGGLAKLGVTPEFGQRKEYKSAADQFAATEVTDANREMMQRIADSILEDTIRVIAERRDLDPQAVRLAVDNSPLTAEAAREANLVDRLGYRDEVYAELRTRFGKEKAGTDRPELNLQFAHRYARGHGSGPLQNVEQLLNRTRPAIGVVSVHGGINSGISQQGPGGASAGSDTVGAHLREAARDDAVKAVVLRVNSPGGSYVASDAIRREVLRLREAGKPVIASMGDVAASGGYFVAMGADAILANPTTLTGSIGVLAGKFVTQGLFDKLGVIREQITAGANAGMLGGAEPFTEAQWEKLDAWLDEVYADFTAKAAADRSMELATLEPLARGRVWTGVDAHRHGLVDQLGGMGAALDEAARRVGSKLTDLAVRPVPAMPWLDQVRPPDSSEGGGVQGSGAFTLTGDPETRLAALGGLLGLQLPHGVLSLPWQLRLR</sequence>
<dbReference type="OrthoDB" id="9764363at2"/>
<comment type="caution">
    <text evidence="10">The sequence shown here is derived from an EMBL/GenBank/DDBJ whole genome shotgun (WGS) entry which is preliminary data.</text>
</comment>
<feature type="domain" description="Peptidase S49" evidence="9">
    <location>
        <begin position="356"/>
        <end position="505"/>
    </location>
</feature>
<dbReference type="EMBL" id="NMVQ01000012">
    <property type="protein sequence ID" value="OYO21918.1"/>
    <property type="molecule type" value="Genomic_DNA"/>
</dbReference>
<proteinExistence type="inferred from homology"/>
<dbReference type="AlphaFoldDB" id="A0A255H2G7"/>
<name>A0A255H2G7_9ACTN</name>
<feature type="domain" description="Peptidase S49" evidence="9">
    <location>
        <begin position="94"/>
        <end position="243"/>
    </location>
</feature>
<dbReference type="GO" id="GO:0016020">
    <property type="term" value="C:membrane"/>
    <property type="evidence" value="ECO:0007669"/>
    <property type="project" value="UniProtKB-SubCell"/>
</dbReference>
<organism evidence="10 11">
    <name type="scientific">Enemella dayhoffiae</name>
    <dbReference type="NCBI Taxonomy" id="2016507"/>
    <lineage>
        <taxon>Bacteria</taxon>
        <taxon>Bacillati</taxon>
        <taxon>Actinomycetota</taxon>
        <taxon>Actinomycetes</taxon>
        <taxon>Propionibacteriales</taxon>
        <taxon>Propionibacteriaceae</taxon>
        <taxon>Enemella</taxon>
    </lineage>
</organism>
<dbReference type="InterPro" id="IPR004634">
    <property type="entry name" value="Pept_S49_pIV"/>
</dbReference>
<dbReference type="PANTHER" id="PTHR33209:SF1">
    <property type="entry name" value="PEPTIDASE S49 DOMAIN-CONTAINING PROTEIN"/>
    <property type="match status" value="1"/>
</dbReference>
<dbReference type="Proteomes" id="UP000216311">
    <property type="component" value="Unassembled WGS sequence"/>
</dbReference>
<dbReference type="CDD" id="cd07023">
    <property type="entry name" value="S49_Sppa_N_C"/>
    <property type="match status" value="1"/>
</dbReference>
<keyword evidence="4" id="KW-0378">Hydrolase</keyword>